<feature type="signal peptide" evidence="1">
    <location>
        <begin position="1"/>
        <end position="17"/>
    </location>
</feature>
<organism evidence="2 3">
    <name type="scientific">Tabrizicola oligotrophica</name>
    <dbReference type="NCBI Taxonomy" id="2710650"/>
    <lineage>
        <taxon>Bacteria</taxon>
        <taxon>Pseudomonadati</taxon>
        <taxon>Pseudomonadota</taxon>
        <taxon>Alphaproteobacteria</taxon>
        <taxon>Rhodobacterales</taxon>
        <taxon>Paracoccaceae</taxon>
        <taxon>Tabrizicola</taxon>
    </lineage>
</organism>
<evidence type="ECO:0000313" key="3">
    <source>
        <dbReference type="Proteomes" id="UP000477782"/>
    </source>
</evidence>
<evidence type="ECO:0000256" key="1">
    <source>
        <dbReference type="SAM" id="SignalP"/>
    </source>
</evidence>
<reference evidence="2 3" key="1">
    <citation type="submission" date="2020-02" db="EMBL/GenBank/DDBJ databases">
        <authorList>
            <person name="Chen W.-M."/>
        </authorList>
    </citation>
    <scope>NUCLEOTIDE SEQUENCE [LARGE SCALE GENOMIC DNA]</scope>
    <source>
        <strain evidence="2 3">KMS-5</strain>
    </source>
</reference>
<gene>
    <name evidence="2" type="ORF">G4Z14_10910</name>
</gene>
<accession>A0A6M0QTT3</accession>
<evidence type="ECO:0000313" key="2">
    <source>
        <dbReference type="EMBL" id="NEY90807.1"/>
    </source>
</evidence>
<dbReference type="RefSeq" id="WP_164625621.1">
    <property type="nucleotide sequence ID" value="NZ_JAAIVJ010000005.1"/>
</dbReference>
<keyword evidence="1" id="KW-0732">Signal</keyword>
<sequence length="114" mass="11549">MRALAFLLLLLPATALAQGTASGGDLRAAIVGNTVEGAMAASGPYAEFYAPDGTIRAADYAGRWSINGAKMCFDYGDGPAGCWRAVISGAQVVWIGPAGEEGSGVIRSGNPAGW</sequence>
<keyword evidence="3" id="KW-1185">Reference proteome</keyword>
<protein>
    <recommendedName>
        <fullName evidence="4">Dihydrodipicolinate reductase</fullName>
    </recommendedName>
</protein>
<comment type="caution">
    <text evidence="2">The sequence shown here is derived from an EMBL/GenBank/DDBJ whole genome shotgun (WGS) entry which is preliminary data.</text>
</comment>
<evidence type="ECO:0008006" key="4">
    <source>
        <dbReference type="Google" id="ProtNLM"/>
    </source>
</evidence>
<dbReference type="Proteomes" id="UP000477782">
    <property type="component" value="Unassembled WGS sequence"/>
</dbReference>
<name>A0A6M0QTT3_9RHOB</name>
<dbReference type="AlphaFoldDB" id="A0A6M0QTT3"/>
<proteinExistence type="predicted"/>
<dbReference type="EMBL" id="JAAIVJ010000005">
    <property type="protein sequence ID" value="NEY90807.1"/>
    <property type="molecule type" value="Genomic_DNA"/>
</dbReference>
<feature type="chain" id="PRO_5026727555" description="Dihydrodipicolinate reductase" evidence="1">
    <location>
        <begin position="18"/>
        <end position="114"/>
    </location>
</feature>